<sequence>CNYCGDDENSTGVSIEGRDNALPSHLADSRKCPNAPSDAQNEALRFMSDKKKTSDPTEPATASRATDIVIIDVDAEPDAARKKRKAIHGPLASFLDPGMTTAQQNSADRKLLRFIIHTNGAFTSVENLFLHKFLHDLRPTYT</sequence>
<dbReference type="AlphaFoldDB" id="A0AAD7J2X1"/>
<protein>
    <submittedName>
        <fullName evidence="2">Uncharacterized protein</fullName>
    </submittedName>
</protein>
<proteinExistence type="predicted"/>
<comment type="caution">
    <text evidence="2">The sequence shown here is derived from an EMBL/GenBank/DDBJ whole genome shotgun (WGS) entry which is preliminary data.</text>
</comment>
<accession>A0AAD7J2X1</accession>
<evidence type="ECO:0000313" key="2">
    <source>
        <dbReference type="EMBL" id="KAJ7755889.1"/>
    </source>
</evidence>
<evidence type="ECO:0000313" key="3">
    <source>
        <dbReference type="Proteomes" id="UP001215598"/>
    </source>
</evidence>
<feature type="region of interest" description="Disordered" evidence="1">
    <location>
        <begin position="1"/>
        <end position="65"/>
    </location>
</feature>
<feature type="non-terminal residue" evidence="2">
    <location>
        <position position="1"/>
    </location>
</feature>
<dbReference type="Proteomes" id="UP001215598">
    <property type="component" value="Unassembled WGS sequence"/>
</dbReference>
<evidence type="ECO:0000256" key="1">
    <source>
        <dbReference type="SAM" id="MobiDB-lite"/>
    </source>
</evidence>
<organism evidence="2 3">
    <name type="scientific">Mycena metata</name>
    <dbReference type="NCBI Taxonomy" id="1033252"/>
    <lineage>
        <taxon>Eukaryota</taxon>
        <taxon>Fungi</taxon>
        <taxon>Dikarya</taxon>
        <taxon>Basidiomycota</taxon>
        <taxon>Agaricomycotina</taxon>
        <taxon>Agaricomycetes</taxon>
        <taxon>Agaricomycetidae</taxon>
        <taxon>Agaricales</taxon>
        <taxon>Marasmiineae</taxon>
        <taxon>Mycenaceae</taxon>
        <taxon>Mycena</taxon>
    </lineage>
</organism>
<reference evidence="2" key="1">
    <citation type="submission" date="2023-03" db="EMBL/GenBank/DDBJ databases">
        <title>Massive genome expansion in bonnet fungi (Mycena s.s.) driven by repeated elements and novel gene families across ecological guilds.</title>
        <authorList>
            <consortium name="Lawrence Berkeley National Laboratory"/>
            <person name="Harder C.B."/>
            <person name="Miyauchi S."/>
            <person name="Viragh M."/>
            <person name="Kuo A."/>
            <person name="Thoen E."/>
            <person name="Andreopoulos B."/>
            <person name="Lu D."/>
            <person name="Skrede I."/>
            <person name="Drula E."/>
            <person name="Henrissat B."/>
            <person name="Morin E."/>
            <person name="Kohler A."/>
            <person name="Barry K."/>
            <person name="LaButti K."/>
            <person name="Morin E."/>
            <person name="Salamov A."/>
            <person name="Lipzen A."/>
            <person name="Mereny Z."/>
            <person name="Hegedus B."/>
            <person name="Baldrian P."/>
            <person name="Stursova M."/>
            <person name="Weitz H."/>
            <person name="Taylor A."/>
            <person name="Grigoriev I.V."/>
            <person name="Nagy L.G."/>
            <person name="Martin F."/>
            <person name="Kauserud H."/>
        </authorList>
    </citation>
    <scope>NUCLEOTIDE SEQUENCE</scope>
    <source>
        <strain evidence="2">CBHHK182m</strain>
    </source>
</reference>
<dbReference type="EMBL" id="JARKIB010000048">
    <property type="protein sequence ID" value="KAJ7755889.1"/>
    <property type="molecule type" value="Genomic_DNA"/>
</dbReference>
<name>A0AAD7J2X1_9AGAR</name>
<feature type="non-terminal residue" evidence="2">
    <location>
        <position position="142"/>
    </location>
</feature>
<keyword evidence="3" id="KW-1185">Reference proteome</keyword>
<gene>
    <name evidence="2" type="ORF">B0H16DRAFT_1235755</name>
</gene>